<keyword evidence="2" id="KW-0012">Acyltransferase</keyword>
<comment type="caution">
    <text evidence="4">The sequence shown here is derived from an EMBL/GenBank/DDBJ whole genome shotgun (WGS) entry which is preliminary data.</text>
</comment>
<dbReference type="PROSITE" id="PS51186">
    <property type="entry name" value="GNAT"/>
    <property type="match status" value="1"/>
</dbReference>
<evidence type="ECO:0000256" key="2">
    <source>
        <dbReference type="ARBA" id="ARBA00023315"/>
    </source>
</evidence>
<evidence type="ECO:0000256" key="1">
    <source>
        <dbReference type="ARBA" id="ARBA00022679"/>
    </source>
</evidence>
<dbReference type="Gene3D" id="3.40.630.30">
    <property type="match status" value="1"/>
</dbReference>
<dbReference type="SUPFAM" id="SSF55729">
    <property type="entry name" value="Acyl-CoA N-acyltransferases (Nat)"/>
    <property type="match status" value="1"/>
</dbReference>
<evidence type="ECO:0000313" key="5">
    <source>
        <dbReference type="Proteomes" id="UP000256748"/>
    </source>
</evidence>
<dbReference type="GO" id="GO:0016747">
    <property type="term" value="F:acyltransferase activity, transferring groups other than amino-acyl groups"/>
    <property type="evidence" value="ECO:0007669"/>
    <property type="project" value="InterPro"/>
</dbReference>
<proteinExistence type="predicted"/>
<evidence type="ECO:0000259" key="3">
    <source>
        <dbReference type="PROSITE" id="PS51186"/>
    </source>
</evidence>
<keyword evidence="1 4" id="KW-0808">Transferase</keyword>
<dbReference type="InterPro" id="IPR000182">
    <property type="entry name" value="GNAT_dom"/>
</dbReference>
<dbReference type="InterPro" id="IPR050832">
    <property type="entry name" value="Bact_Acetyltransf"/>
</dbReference>
<reference evidence="4 5" key="1">
    <citation type="submission" date="2017-03" db="EMBL/GenBank/DDBJ databases">
        <title>Genome analysis of Rhizobial strains effectives or ineffectives for nitrogen fixation isolated from bean seeds.</title>
        <authorList>
            <person name="Peralta H."/>
            <person name="Aguilar-Vera A."/>
            <person name="Mora Y."/>
            <person name="Vargas-Lagunas C."/>
            <person name="Girard L."/>
            <person name="Mora J."/>
        </authorList>
    </citation>
    <scope>NUCLEOTIDE SEQUENCE [LARGE SCALE GENOMIC DNA]</scope>
    <source>
        <strain evidence="4 5">CCGM5</strain>
    </source>
</reference>
<sequence>MSFRIERLMREHLSGAAGVLVSAYSGPPWNENWSLEAAIENVNSVLETPKSIALAAIDGGKVLGIALGIRQRRHAGPVIYLDELSVLPEAQGRGIGTALLSAVSETAKAEGCNSVWLVSQRDGALSKFYQGCGFAVGNNLGLYSKSSA</sequence>
<organism evidence="4 5">
    <name type="scientific">Rhizobium leguminosarum bv. trifolii</name>
    <dbReference type="NCBI Taxonomy" id="386"/>
    <lineage>
        <taxon>Bacteria</taxon>
        <taxon>Pseudomonadati</taxon>
        <taxon>Pseudomonadota</taxon>
        <taxon>Alphaproteobacteria</taxon>
        <taxon>Hyphomicrobiales</taxon>
        <taxon>Rhizobiaceae</taxon>
        <taxon>Rhizobium/Agrobacterium group</taxon>
        <taxon>Rhizobium</taxon>
    </lineage>
</organism>
<dbReference type="AlphaFoldDB" id="A0A3E1B6E1"/>
<dbReference type="RefSeq" id="WP_116275464.1">
    <property type="nucleotide sequence ID" value="NZ_KZ859527.1"/>
</dbReference>
<accession>A0A3E1B6E1</accession>
<dbReference type="EMBL" id="NAOO01000034">
    <property type="protein sequence ID" value="RFB86262.1"/>
    <property type="molecule type" value="Genomic_DNA"/>
</dbReference>
<dbReference type="PANTHER" id="PTHR43877">
    <property type="entry name" value="AMINOALKYLPHOSPHONATE N-ACETYLTRANSFERASE-RELATED-RELATED"/>
    <property type="match status" value="1"/>
</dbReference>
<evidence type="ECO:0000313" key="4">
    <source>
        <dbReference type="EMBL" id="RFB86262.1"/>
    </source>
</evidence>
<dbReference type="Proteomes" id="UP000256748">
    <property type="component" value="Unassembled WGS sequence"/>
</dbReference>
<gene>
    <name evidence="4" type="ORF">B5K10_25940</name>
</gene>
<dbReference type="Pfam" id="PF00583">
    <property type="entry name" value="Acetyltransf_1"/>
    <property type="match status" value="1"/>
</dbReference>
<dbReference type="CDD" id="cd04301">
    <property type="entry name" value="NAT_SF"/>
    <property type="match status" value="1"/>
</dbReference>
<protein>
    <submittedName>
        <fullName evidence="4">GNAT family N-acetyltransferase</fullName>
    </submittedName>
</protein>
<dbReference type="InterPro" id="IPR016181">
    <property type="entry name" value="Acyl_CoA_acyltransferase"/>
</dbReference>
<feature type="domain" description="N-acetyltransferase" evidence="3">
    <location>
        <begin position="3"/>
        <end position="148"/>
    </location>
</feature>
<name>A0A3E1B6E1_RHILT</name>